<dbReference type="Proteomes" id="UP000835052">
    <property type="component" value="Unassembled WGS sequence"/>
</dbReference>
<protein>
    <submittedName>
        <fullName evidence="2">Uncharacterized protein</fullName>
    </submittedName>
</protein>
<keyword evidence="3" id="KW-1185">Reference proteome</keyword>
<gene>
    <name evidence="2" type="ORF">CAUJ_LOCUS4672</name>
</gene>
<organism evidence="2 3">
    <name type="scientific">Caenorhabditis auriculariae</name>
    <dbReference type="NCBI Taxonomy" id="2777116"/>
    <lineage>
        <taxon>Eukaryota</taxon>
        <taxon>Metazoa</taxon>
        <taxon>Ecdysozoa</taxon>
        <taxon>Nematoda</taxon>
        <taxon>Chromadorea</taxon>
        <taxon>Rhabditida</taxon>
        <taxon>Rhabditina</taxon>
        <taxon>Rhabditomorpha</taxon>
        <taxon>Rhabditoidea</taxon>
        <taxon>Rhabditidae</taxon>
        <taxon>Peloderinae</taxon>
        <taxon>Caenorhabditis</taxon>
    </lineage>
</organism>
<dbReference type="AlphaFoldDB" id="A0A8S1H0K9"/>
<feature type="compositionally biased region" description="Acidic residues" evidence="1">
    <location>
        <begin position="217"/>
        <end position="232"/>
    </location>
</feature>
<comment type="caution">
    <text evidence="2">The sequence shown here is derived from an EMBL/GenBank/DDBJ whole genome shotgun (WGS) entry which is preliminary data.</text>
</comment>
<proteinExistence type="predicted"/>
<evidence type="ECO:0000313" key="2">
    <source>
        <dbReference type="EMBL" id="CAD6188753.1"/>
    </source>
</evidence>
<feature type="compositionally biased region" description="Basic residues" evidence="1">
    <location>
        <begin position="18"/>
        <end position="30"/>
    </location>
</feature>
<evidence type="ECO:0000256" key="1">
    <source>
        <dbReference type="SAM" id="MobiDB-lite"/>
    </source>
</evidence>
<dbReference type="EMBL" id="CAJGYM010000009">
    <property type="protein sequence ID" value="CAD6188753.1"/>
    <property type="molecule type" value="Genomic_DNA"/>
</dbReference>
<feature type="region of interest" description="Disordered" evidence="1">
    <location>
        <begin position="1"/>
        <end position="74"/>
    </location>
</feature>
<evidence type="ECO:0000313" key="3">
    <source>
        <dbReference type="Proteomes" id="UP000835052"/>
    </source>
</evidence>
<feature type="compositionally biased region" description="Acidic residues" evidence="1">
    <location>
        <begin position="187"/>
        <end position="210"/>
    </location>
</feature>
<accession>A0A8S1H0K9</accession>
<reference evidence="2" key="1">
    <citation type="submission" date="2020-10" db="EMBL/GenBank/DDBJ databases">
        <authorList>
            <person name="Kikuchi T."/>
        </authorList>
    </citation>
    <scope>NUCLEOTIDE SEQUENCE</scope>
    <source>
        <strain evidence="2">NKZ352</strain>
    </source>
</reference>
<sequence>MPRARVSRGQNAGETSRRKNPQRARANGKKNVKETPKRKAPQRPRANARQNVAVREPSRPDVPQPAPVNRGPYENRRVSTPRWLPYRARLNPIQGVIVEPQDLILPRCPLQRRGIKIRAEAVRILIGAVYKIHLLRKEYLTLPVSCRNFETTDYFERYMSPMYEDLTEETRQYPLPHLIDPDHPDSDESSGEEDEEYQVFEEEKDEDEEDRPYYRDEDNEETEDEADYDDSD</sequence>
<name>A0A8S1H0K9_9PELO</name>
<feature type="region of interest" description="Disordered" evidence="1">
    <location>
        <begin position="175"/>
        <end position="232"/>
    </location>
</feature>